<evidence type="ECO:0000259" key="2">
    <source>
        <dbReference type="Pfam" id="PF01266"/>
    </source>
</evidence>
<dbReference type="InterPro" id="IPR006076">
    <property type="entry name" value="FAD-dep_OxRdtase"/>
</dbReference>
<dbReference type="PANTHER" id="PTHR13847:SF289">
    <property type="entry name" value="GLYCINE OXIDASE"/>
    <property type="match status" value="1"/>
</dbReference>
<dbReference type="AlphaFoldDB" id="A0A1X7AI90"/>
<protein>
    <submittedName>
        <fullName evidence="3">D-amino acid dehydrogenase small subunit</fullName>
        <ecNumber evidence="3">1.4.99.6</ecNumber>
    </submittedName>
</protein>
<accession>A0A1X7AI90</accession>
<name>A0A1X7AI90_9GAMM</name>
<keyword evidence="4" id="KW-1185">Reference proteome</keyword>
<dbReference type="Gene3D" id="3.50.50.60">
    <property type="entry name" value="FAD/NAD(P)-binding domain"/>
    <property type="match status" value="2"/>
</dbReference>
<dbReference type="SUPFAM" id="SSF54373">
    <property type="entry name" value="FAD-linked reductases, C-terminal domain"/>
    <property type="match status" value="1"/>
</dbReference>
<proteinExistence type="predicted"/>
<evidence type="ECO:0000256" key="1">
    <source>
        <dbReference type="ARBA" id="ARBA00023002"/>
    </source>
</evidence>
<evidence type="ECO:0000313" key="3">
    <source>
        <dbReference type="EMBL" id="SMA44348.1"/>
    </source>
</evidence>
<dbReference type="InterPro" id="IPR036188">
    <property type="entry name" value="FAD/NAD-bd_sf"/>
</dbReference>
<dbReference type="GO" id="GO:0016491">
    <property type="term" value="F:oxidoreductase activity"/>
    <property type="evidence" value="ECO:0007669"/>
    <property type="project" value="UniProtKB-KW"/>
</dbReference>
<dbReference type="RefSeq" id="WP_415837442.1">
    <property type="nucleotide sequence ID" value="NZ_CBCSCN010000008.1"/>
</dbReference>
<dbReference type="GO" id="GO:0005737">
    <property type="term" value="C:cytoplasm"/>
    <property type="evidence" value="ECO:0007669"/>
    <property type="project" value="TreeGrafter"/>
</dbReference>
<feature type="domain" description="FAD dependent oxidoreductase" evidence="2">
    <location>
        <begin position="14"/>
        <end position="406"/>
    </location>
</feature>
<evidence type="ECO:0000313" key="4">
    <source>
        <dbReference type="Proteomes" id="UP000196573"/>
    </source>
</evidence>
<reference evidence="3 4" key="1">
    <citation type="submission" date="2017-03" db="EMBL/GenBank/DDBJ databases">
        <authorList>
            <person name="Afonso C.L."/>
            <person name="Miller P.J."/>
            <person name="Scott M.A."/>
            <person name="Spackman E."/>
            <person name="Goraichik I."/>
            <person name="Dimitrov K.M."/>
            <person name="Suarez D.L."/>
            <person name="Swayne D.E."/>
        </authorList>
    </citation>
    <scope>NUCLEOTIDE SEQUENCE [LARGE SCALE GENOMIC DNA]</scope>
    <source>
        <strain evidence="3">SB41UT1</strain>
    </source>
</reference>
<dbReference type="PANTHER" id="PTHR13847">
    <property type="entry name" value="SARCOSINE DEHYDROGENASE-RELATED"/>
    <property type="match status" value="1"/>
</dbReference>
<dbReference type="Gene3D" id="3.30.9.10">
    <property type="entry name" value="D-Amino Acid Oxidase, subunit A, domain 2"/>
    <property type="match status" value="1"/>
</dbReference>
<dbReference type="SUPFAM" id="SSF51905">
    <property type="entry name" value="FAD/NAD(P)-binding domain"/>
    <property type="match status" value="1"/>
</dbReference>
<sequence length="424" mass="46732">MGSEIKSRDIKKYDTIVIGGGIVGLAIAEKLSSEGQTVALVERDKIAAGASYGNASSLAYSDIMPLASPGMIRKAIKWFIDPLGPFSVVPKDIFKTAGWLTRFFLAARTPRYLRSIDVQASLMHLSRDTFPDMLERTGLTSMIRNNGALHLYQDWSFYRRDLQNWAVRLKHGINYETYEEEDLHHFQPGLSKDFVAGVFVPQWQTITNPADLCTELHEKLSARGVDTFYSTADDIQSSGGETLVSLGSGEILNAHNTVLAAGVWSAGLSRQLGDHVPVIGERGYNTTLPKTALPEGYDKTLVFSEHGFLITPLSEHFRIGGASEIAALDQKPNYKRAKLMAEKATKFLPELSIDDGEQWMGQRPSIPDTLPVIGRSSQSDNIIYAFGHGHLGLTQSAATAQLVSELIQNKTPSIDIHPLRVDRF</sequence>
<dbReference type="EC" id="1.4.99.6" evidence="3"/>
<organism evidence="3 4">
    <name type="scientific">Parendozoicomonas haliclonae</name>
    <dbReference type="NCBI Taxonomy" id="1960125"/>
    <lineage>
        <taxon>Bacteria</taxon>
        <taxon>Pseudomonadati</taxon>
        <taxon>Pseudomonadota</taxon>
        <taxon>Gammaproteobacteria</taxon>
        <taxon>Oceanospirillales</taxon>
        <taxon>Endozoicomonadaceae</taxon>
        <taxon>Parendozoicomonas</taxon>
    </lineage>
</organism>
<dbReference type="EMBL" id="FWPT01000003">
    <property type="protein sequence ID" value="SMA44348.1"/>
    <property type="molecule type" value="Genomic_DNA"/>
</dbReference>
<dbReference type="Pfam" id="PF01266">
    <property type="entry name" value="DAO"/>
    <property type="match status" value="1"/>
</dbReference>
<dbReference type="Proteomes" id="UP000196573">
    <property type="component" value="Unassembled WGS sequence"/>
</dbReference>
<keyword evidence="1 3" id="KW-0560">Oxidoreductase</keyword>
<gene>
    <name evidence="3" type="primary">dadA</name>
    <name evidence="3" type="ORF">EHSB41UT_01783</name>
</gene>